<proteinExistence type="inferred from homology"/>
<gene>
    <name evidence="5" type="ORF">D7231_35545</name>
</gene>
<feature type="domain" description="Type I restriction modification DNA specificity" evidence="4">
    <location>
        <begin position="3"/>
        <end position="90"/>
    </location>
</feature>
<accession>A0A3A9ZXN6</accession>
<comment type="similarity">
    <text evidence="1">Belongs to the type-I restriction system S methylase family.</text>
</comment>
<evidence type="ECO:0000313" key="6">
    <source>
        <dbReference type="Proteomes" id="UP000270343"/>
    </source>
</evidence>
<dbReference type="PANTHER" id="PTHR30408">
    <property type="entry name" value="TYPE-1 RESTRICTION ENZYME ECOKI SPECIFICITY PROTEIN"/>
    <property type="match status" value="1"/>
</dbReference>
<protein>
    <submittedName>
        <fullName evidence="5">Restriction endonuclease subunit S</fullName>
    </submittedName>
</protein>
<sequence>MVSGKMIGLRPKTKVILPQILAGLLSTSAIQEFLNTRTTGMAESQTNFADEALLATRLNVPPMCEQRRIAAVLDMVDDQIAIFKRILAKLRLEMEGVRDDLIGALPPDAFFPLADLCVADICYGIVQSGGYVAEGVPVLAIRDLGGDFATGVHRTSKSIDAQYRRSRVASGDVLLSIKGTIGRVGVAPEYYVGNISREIARLRFAPRVDSNFARQYLLSRAAQRRLDLAVVGTTRAEISIHVLKRFSFPAPDIAIQYRIAEAMNELERRIDAERNALEKLQAVRRGLFEDLLTGGVRVPLERAS</sequence>
<evidence type="ECO:0000256" key="2">
    <source>
        <dbReference type="ARBA" id="ARBA00022747"/>
    </source>
</evidence>
<dbReference type="InterPro" id="IPR044946">
    <property type="entry name" value="Restrct_endonuc_typeI_TRD_sf"/>
</dbReference>
<dbReference type="InterPro" id="IPR052021">
    <property type="entry name" value="Type-I_RS_S_subunit"/>
</dbReference>
<keyword evidence="2" id="KW-0680">Restriction system</keyword>
<dbReference type="AlphaFoldDB" id="A0A3A9ZXN6"/>
<dbReference type="CDD" id="cd17256">
    <property type="entry name" value="RMtype1_S_EcoJA65PI-TRD1-CR1_like"/>
    <property type="match status" value="1"/>
</dbReference>
<keyword evidence="5" id="KW-0378">Hydrolase</keyword>
<keyword evidence="3" id="KW-0238">DNA-binding</keyword>
<dbReference type="SUPFAM" id="SSF116734">
    <property type="entry name" value="DNA methylase specificity domain"/>
    <property type="match status" value="2"/>
</dbReference>
<evidence type="ECO:0000259" key="4">
    <source>
        <dbReference type="Pfam" id="PF01420"/>
    </source>
</evidence>
<dbReference type="GO" id="GO:0009307">
    <property type="term" value="P:DNA restriction-modification system"/>
    <property type="evidence" value="ECO:0007669"/>
    <property type="project" value="UniProtKB-KW"/>
</dbReference>
<keyword evidence="5" id="KW-0255">Endonuclease</keyword>
<evidence type="ECO:0000313" key="5">
    <source>
        <dbReference type="EMBL" id="RKN51947.1"/>
    </source>
</evidence>
<dbReference type="Pfam" id="PF01420">
    <property type="entry name" value="Methylase_S"/>
    <property type="match status" value="2"/>
</dbReference>
<comment type="caution">
    <text evidence="5">The sequence shown here is derived from an EMBL/GenBank/DDBJ whole genome shotgun (WGS) entry which is preliminary data.</text>
</comment>
<keyword evidence="6" id="KW-1185">Reference proteome</keyword>
<dbReference type="OrthoDB" id="3197085at2"/>
<keyword evidence="5" id="KW-0540">Nuclease</keyword>
<dbReference type="Gene3D" id="3.90.220.20">
    <property type="entry name" value="DNA methylase specificity domains"/>
    <property type="match status" value="2"/>
</dbReference>
<name>A0A3A9ZXN6_9ACTN</name>
<organism evidence="5 6">
    <name type="scientific">Streptomyces klenkii</name>
    <dbReference type="NCBI Taxonomy" id="1420899"/>
    <lineage>
        <taxon>Bacteria</taxon>
        <taxon>Bacillati</taxon>
        <taxon>Actinomycetota</taxon>
        <taxon>Actinomycetes</taxon>
        <taxon>Kitasatosporales</taxon>
        <taxon>Streptomycetaceae</taxon>
        <taxon>Streptomyces</taxon>
    </lineage>
</organism>
<dbReference type="InterPro" id="IPR000055">
    <property type="entry name" value="Restrct_endonuc_typeI_TRD"/>
</dbReference>
<reference evidence="5 6" key="1">
    <citation type="journal article" date="2015" name="Antonie Van Leeuwenhoek">
        <title>Streptomyces klenkii sp. nov., isolated from deep marine sediment.</title>
        <authorList>
            <person name="Veyisoglu A."/>
            <person name="Sahin N."/>
        </authorList>
    </citation>
    <scope>NUCLEOTIDE SEQUENCE [LARGE SCALE GENOMIC DNA]</scope>
    <source>
        <strain evidence="5 6">KCTC 29202</strain>
    </source>
</reference>
<feature type="domain" description="Type I restriction modification DNA specificity" evidence="4">
    <location>
        <begin position="135"/>
        <end position="281"/>
    </location>
</feature>
<dbReference type="GO" id="GO:0003677">
    <property type="term" value="F:DNA binding"/>
    <property type="evidence" value="ECO:0007669"/>
    <property type="project" value="UniProtKB-KW"/>
</dbReference>
<dbReference type="EMBL" id="RBAM01000171">
    <property type="protein sequence ID" value="RKN51947.1"/>
    <property type="molecule type" value="Genomic_DNA"/>
</dbReference>
<evidence type="ECO:0000256" key="1">
    <source>
        <dbReference type="ARBA" id="ARBA00010923"/>
    </source>
</evidence>
<dbReference type="GO" id="GO:0004519">
    <property type="term" value="F:endonuclease activity"/>
    <property type="evidence" value="ECO:0007669"/>
    <property type="project" value="UniProtKB-KW"/>
</dbReference>
<evidence type="ECO:0000256" key="3">
    <source>
        <dbReference type="ARBA" id="ARBA00023125"/>
    </source>
</evidence>
<dbReference type="PANTHER" id="PTHR30408:SF12">
    <property type="entry name" value="TYPE I RESTRICTION ENZYME MJAVIII SPECIFICITY SUBUNIT"/>
    <property type="match status" value="1"/>
</dbReference>
<dbReference type="Proteomes" id="UP000270343">
    <property type="component" value="Unassembled WGS sequence"/>
</dbReference>